<dbReference type="InterPro" id="IPR050321">
    <property type="entry name" value="Glycosyltr_2/OpgH_subfam"/>
</dbReference>
<feature type="transmembrane region" description="Helical" evidence="13">
    <location>
        <begin position="577"/>
        <end position="594"/>
    </location>
</feature>
<keyword evidence="7" id="KW-0328">Glycosyltransferase</keyword>
<reference evidence="15 16" key="1">
    <citation type="submission" date="2018-05" db="EMBL/GenBank/DDBJ databases">
        <title>Genomic Encyclopedia of Type Strains, Phase IV (KMG-IV): sequencing the most valuable type-strain genomes for metagenomic binning, comparative biology and taxonomic classification.</title>
        <authorList>
            <person name="Goeker M."/>
        </authorList>
    </citation>
    <scope>NUCLEOTIDE SEQUENCE [LARGE SCALE GENOMIC DNA]</scope>
    <source>
        <strain evidence="15 16">DSM 26006</strain>
    </source>
</reference>
<dbReference type="NCBIfam" id="NF003960">
    <property type="entry name" value="PRK05454.2-3"/>
    <property type="match status" value="1"/>
</dbReference>
<feature type="compositionally biased region" description="Low complexity" evidence="12">
    <location>
        <begin position="1"/>
        <end position="22"/>
    </location>
</feature>
<dbReference type="Gene3D" id="3.90.550.10">
    <property type="entry name" value="Spore Coat Polysaccharide Biosynthesis Protein SpsA, Chain A"/>
    <property type="match status" value="1"/>
</dbReference>
<evidence type="ECO:0000313" key="15">
    <source>
        <dbReference type="EMBL" id="PWW47902.1"/>
    </source>
</evidence>
<dbReference type="NCBIfam" id="NF003958">
    <property type="entry name" value="PRK05454.2-1"/>
    <property type="match status" value="1"/>
</dbReference>
<evidence type="ECO:0000259" key="14">
    <source>
        <dbReference type="Pfam" id="PF13632"/>
    </source>
</evidence>
<feature type="domain" description="Glycosyltransferase 2-like" evidence="14">
    <location>
        <begin position="272"/>
        <end position="489"/>
    </location>
</feature>
<comment type="caution">
    <text evidence="15">The sequence shown here is derived from an EMBL/GenBank/DDBJ whole genome shotgun (WGS) entry which is preliminary data.</text>
</comment>
<feature type="region of interest" description="Disordered" evidence="12">
    <location>
        <begin position="1"/>
        <end position="39"/>
    </location>
</feature>
<sequence>MNPLADAPARPAEAATPAPQRPTGRAERHPHTLTAPPLHRGSMVPRPWRGFWNSLGTALLLRLTGHRPPPAAPAEPWEQAARQRRAVFLALSLAITALGSVLFAHLQPAYDGAWAGRLQLALFTVLCFWVVTGFLTAAMGFRVLLRGDPHALDARRVQHQRLSPEVRTAIVMPICNEDVATVFAGLRATCESLAATGHARNFDVFVLSDTSDPQLAAAERAAWEELRCTLAANARQPQPELYYRLRRRRTQRKAGNVADFCRRWGRDYRYMVVLDADSVMSGDCLVALAKLMEAHPRAGIIQTATQAVGHVTLHARAQQFAARVAGRLFTLGMQYWQLGESHYFGHNAIIRVEPFMRHCALAPIRGRGGLSGGILSHDFVEAALMRRAGWHVWLAAGLVGSYEQQPPDLLAELQRDRRWCQGNLQNAQLVAEPGLHPVHRAMLLTGAMAYLSAPLWLAFIVLGTVLWLAGVPLVADWSVLPGGLVALWALTLCLLFMPRVLGVLAILLKGEQRQFGGTGGLVKSALLEAVLAVLQAPVRMLAHSLFVLVALTGVELDWKSPPREAAAVPWREALRKVAPMGLASLALALGVAAADTGALLWLLPVGLPLALAVPLVVLTSCTDLGRAARARRWLLIPEEAWSPRVLRRAGLHAAAASASGPQQTAPLAAP</sequence>
<gene>
    <name evidence="15" type="ORF">DFR36_102281</name>
</gene>
<feature type="transmembrane region" description="Helical" evidence="13">
    <location>
        <begin position="485"/>
        <end position="508"/>
    </location>
</feature>
<dbReference type="GO" id="GO:0005886">
    <property type="term" value="C:plasma membrane"/>
    <property type="evidence" value="ECO:0007669"/>
    <property type="project" value="UniProtKB-SubCell"/>
</dbReference>
<dbReference type="NCBIfam" id="NF003962">
    <property type="entry name" value="PRK05454.2-5"/>
    <property type="match status" value="1"/>
</dbReference>
<evidence type="ECO:0000256" key="11">
    <source>
        <dbReference type="ARBA" id="ARBA00023136"/>
    </source>
</evidence>
<evidence type="ECO:0000256" key="7">
    <source>
        <dbReference type="ARBA" id="ARBA00022676"/>
    </source>
</evidence>
<organism evidence="15 16">
    <name type="scientific">Melaminivora alkalimesophila</name>
    <dbReference type="NCBI Taxonomy" id="1165852"/>
    <lineage>
        <taxon>Bacteria</taxon>
        <taxon>Pseudomonadati</taxon>
        <taxon>Pseudomonadota</taxon>
        <taxon>Betaproteobacteria</taxon>
        <taxon>Burkholderiales</taxon>
        <taxon>Comamonadaceae</taxon>
        <taxon>Melaminivora</taxon>
    </lineage>
</organism>
<evidence type="ECO:0000256" key="6">
    <source>
        <dbReference type="ARBA" id="ARBA00022519"/>
    </source>
</evidence>
<feature type="transmembrane region" description="Helical" evidence="13">
    <location>
        <begin position="449"/>
        <end position="473"/>
    </location>
</feature>
<dbReference type="InterPro" id="IPR001173">
    <property type="entry name" value="Glyco_trans_2-like"/>
</dbReference>
<name>A0A317RIB0_9BURK</name>
<dbReference type="GO" id="GO:0016758">
    <property type="term" value="F:hexosyltransferase activity"/>
    <property type="evidence" value="ECO:0007669"/>
    <property type="project" value="TreeGrafter"/>
</dbReference>
<dbReference type="PANTHER" id="PTHR43867">
    <property type="entry name" value="CELLULOSE SYNTHASE CATALYTIC SUBUNIT A [UDP-FORMING]"/>
    <property type="match status" value="1"/>
</dbReference>
<keyword evidence="16" id="KW-1185">Reference proteome</keyword>
<dbReference type="EMBL" id="QGUB01000002">
    <property type="protein sequence ID" value="PWW47902.1"/>
    <property type="molecule type" value="Genomic_DNA"/>
</dbReference>
<dbReference type="CDD" id="cd04191">
    <property type="entry name" value="Glucan_BSP_MdoH"/>
    <property type="match status" value="1"/>
</dbReference>
<feature type="transmembrane region" description="Helical" evidence="13">
    <location>
        <begin position="118"/>
        <end position="145"/>
    </location>
</feature>
<protein>
    <recommendedName>
        <fullName evidence="4">Glucans biosynthesis glucosyltransferase H</fullName>
    </recommendedName>
</protein>
<comment type="similarity">
    <text evidence="3">Belongs to the glycosyltransferase 2 family. OpgH subfamily.</text>
</comment>
<evidence type="ECO:0000256" key="12">
    <source>
        <dbReference type="SAM" id="MobiDB-lite"/>
    </source>
</evidence>
<comment type="pathway">
    <text evidence="2">Glycan metabolism; osmoregulated periplasmic glucan (OPG) biosynthesis.</text>
</comment>
<evidence type="ECO:0000256" key="9">
    <source>
        <dbReference type="ARBA" id="ARBA00022692"/>
    </source>
</evidence>
<accession>A0A317RIB0</accession>
<evidence type="ECO:0000313" key="16">
    <source>
        <dbReference type="Proteomes" id="UP000246483"/>
    </source>
</evidence>
<evidence type="ECO:0000256" key="13">
    <source>
        <dbReference type="SAM" id="Phobius"/>
    </source>
</evidence>
<keyword evidence="11 13" id="KW-0472">Membrane</keyword>
<dbReference type="Pfam" id="PF13632">
    <property type="entry name" value="Glyco_trans_2_3"/>
    <property type="match status" value="1"/>
</dbReference>
<evidence type="ECO:0000256" key="2">
    <source>
        <dbReference type="ARBA" id="ARBA00005001"/>
    </source>
</evidence>
<dbReference type="SUPFAM" id="SSF53448">
    <property type="entry name" value="Nucleotide-diphospho-sugar transferases"/>
    <property type="match status" value="1"/>
</dbReference>
<comment type="subcellular location">
    <subcellularLocation>
        <location evidence="1">Cell inner membrane</location>
        <topology evidence="1">Multi-pass membrane protein</topology>
    </subcellularLocation>
</comment>
<dbReference type="Proteomes" id="UP000246483">
    <property type="component" value="Unassembled WGS sequence"/>
</dbReference>
<keyword evidence="8 15" id="KW-0808">Transferase</keyword>
<evidence type="ECO:0000256" key="5">
    <source>
        <dbReference type="ARBA" id="ARBA00022475"/>
    </source>
</evidence>
<feature type="transmembrane region" description="Helical" evidence="13">
    <location>
        <begin position="86"/>
        <end position="106"/>
    </location>
</feature>
<proteinExistence type="inferred from homology"/>
<evidence type="ECO:0000256" key="8">
    <source>
        <dbReference type="ARBA" id="ARBA00022679"/>
    </source>
</evidence>
<keyword evidence="5" id="KW-1003">Cell membrane</keyword>
<evidence type="ECO:0000256" key="10">
    <source>
        <dbReference type="ARBA" id="ARBA00022989"/>
    </source>
</evidence>
<keyword evidence="9 13" id="KW-0812">Transmembrane</keyword>
<feature type="transmembrane region" description="Helical" evidence="13">
    <location>
        <begin position="600"/>
        <end position="622"/>
    </location>
</feature>
<keyword evidence="6" id="KW-0997">Cell inner membrane</keyword>
<keyword evidence="10 13" id="KW-1133">Transmembrane helix</keyword>
<evidence type="ECO:0000256" key="3">
    <source>
        <dbReference type="ARBA" id="ARBA00009337"/>
    </source>
</evidence>
<dbReference type="InterPro" id="IPR029044">
    <property type="entry name" value="Nucleotide-diphossugar_trans"/>
</dbReference>
<evidence type="ECO:0000256" key="4">
    <source>
        <dbReference type="ARBA" id="ARBA00020585"/>
    </source>
</evidence>
<evidence type="ECO:0000256" key="1">
    <source>
        <dbReference type="ARBA" id="ARBA00004429"/>
    </source>
</evidence>
<dbReference type="PANTHER" id="PTHR43867:SF5">
    <property type="entry name" value="GLUCANS BIOSYNTHESIS GLUCOSYLTRANSFERASE H"/>
    <property type="match status" value="1"/>
</dbReference>
<dbReference type="AlphaFoldDB" id="A0A317RIB0"/>